<evidence type="ECO:0000313" key="1">
    <source>
        <dbReference type="EMBL" id="CAB4866633.1"/>
    </source>
</evidence>
<proteinExistence type="predicted"/>
<organism evidence="1">
    <name type="scientific">freshwater metagenome</name>
    <dbReference type="NCBI Taxonomy" id="449393"/>
    <lineage>
        <taxon>unclassified sequences</taxon>
        <taxon>metagenomes</taxon>
        <taxon>ecological metagenomes</taxon>
    </lineage>
</organism>
<name>A0A6J7DHD9_9ZZZZ</name>
<sequence>MNLETITSGLRSRPKISFAGLLITFFVLFALLTGGNSTPAWWVKAPVAAAAIDTSRTLITLENDRNDRSSLLVFRDNLGKDITKLQVLPSYFDTMAVSGSRVLLAKRGITRAQCINATTEAIQEPLALPSGLRITGASSASADEFLIWGRGPEDQTMVFNTNCTRLTLLATVEASLKFICPVEKQLVAIDIFGTVLRANQFFEFEVTDQKFRHVDLLACGDSGIIGHLKNSSGDFLITVGPKSAVTQPLVNGKGVFLLLFEQNDSEWFGLKHGKNTTTVSLFPIAR</sequence>
<protein>
    <submittedName>
        <fullName evidence="1">Unannotated protein</fullName>
    </submittedName>
</protein>
<gene>
    <name evidence="1" type="ORF">UFOPK3381_00557</name>
</gene>
<dbReference type="EMBL" id="CAFBLN010000016">
    <property type="protein sequence ID" value="CAB4866633.1"/>
    <property type="molecule type" value="Genomic_DNA"/>
</dbReference>
<reference evidence="1" key="1">
    <citation type="submission" date="2020-05" db="EMBL/GenBank/DDBJ databases">
        <authorList>
            <person name="Chiriac C."/>
            <person name="Salcher M."/>
            <person name="Ghai R."/>
            <person name="Kavagutti S V."/>
        </authorList>
    </citation>
    <scope>NUCLEOTIDE SEQUENCE</scope>
</reference>
<dbReference type="AlphaFoldDB" id="A0A6J7DHD9"/>
<accession>A0A6J7DHD9</accession>